<dbReference type="HAMAP" id="MF_00281">
    <property type="entry name" value="Phe_tRNA_synth_alpha1"/>
    <property type="match status" value="1"/>
</dbReference>
<name>A0A0H5BWZ1_9ENTR</name>
<evidence type="ECO:0000259" key="14">
    <source>
        <dbReference type="PROSITE" id="PS50862"/>
    </source>
</evidence>
<comment type="subunit">
    <text evidence="3 13">Tetramer of two alpha and two beta subunits.</text>
</comment>
<dbReference type="InterPro" id="IPR010978">
    <property type="entry name" value="tRNA-bd_arm"/>
</dbReference>
<dbReference type="EC" id="6.1.1.20" evidence="13"/>
<evidence type="ECO:0000256" key="8">
    <source>
        <dbReference type="ARBA" id="ARBA00022840"/>
    </source>
</evidence>
<evidence type="ECO:0000256" key="12">
    <source>
        <dbReference type="ARBA" id="ARBA00049255"/>
    </source>
</evidence>
<gene>
    <name evidence="13 15" type="primary">pheS</name>
    <name evidence="15" type="ORF">WEOB_283</name>
</gene>
<dbReference type="SUPFAM" id="SSF46589">
    <property type="entry name" value="tRNA-binding arm"/>
    <property type="match status" value="1"/>
</dbReference>
<dbReference type="InterPro" id="IPR006195">
    <property type="entry name" value="aa-tRNA-synth_II"/>
</dbReference>
<dbReference type="RefSeq" id="WP_281263769.1">
    <property type="nucleotide sequence ID" value="NZ_LN774881.1"/>
</dbReference>
<dbReference type="Proteomes" id="UP000242753">
    <property type="component" value="Chromosome I"/>
</dbReference>
<feature type="domain" description="Aminoacyl-transfer RNA synthetases class-II family profile" evidence="14">
    <location>
        <begin position="116"/>
        <end position="325"/>
    </location>
</feature>
<organism evidence="15 16">
    <name type="scientific">Candidatus Westeberhardia cardiocondylae</name>
    <dbReference type="NCBI Taxonomy" id="1594731"/>
    <lineage>
        <taxon>Bacteria</taxon>
        <taxon>Pseudomonadati</taxon>
        <taxon>Pseudomonadota</taxon>
        <taxon>Gammaproteobacteria</taxon>
        <taxon>Enterobacterales</taxon>
        <taxon>Enterobacteriaceae</taxon>
        <taxon>ant endosymbionts</taxon>
        <taxon>Candidatus Westeberhardia</taxon>
    </lineage>
</organism>
<reference evidence="16" key="1">
    <citation type="submission" date="2015-01" db="EMBL/GenBank/DDBJ databases">
        <authorList>
            <person name="Manzano-Marin A."/>
            <person name="Manzano-Marin A."/>
        </authorList>
    </citation>
    <scope>NUCLEOTIDE SEQUENCE [LARGE SCALE GENOMIC DNA]</scope>
    <source>
        <strain evidence="16">obscurior</strain>
    </source>
</reference>
<dbReference type="GO" id="GO:0004826">
    <property type="term" value="F:phenylalanine-tRNA ligase activity"/>
    <property type="evidence" value="ECO:0007669"/>
    <property type="project" value="UniProtKB-UniRule"/>
</dbReference>
<dbReference type="GO" id="GO:0000287">
    <property type="term" value="F:magnesium ion binding"/>
    <property type="evidence" value="ECO:0007669"/>
    <property type="project" value="UniProtKB-UniRule"/>
</dbReference>
<protein>
    <recommendedName>
        <fullName evidence="13">Phenylalanine--tRNA ligase alpha subunit</fullName>
        <ecNumber evidence="13">6.1.1.20</ecNumber>
    </recommendedName>
    <alternativeName>
        <fullName evidence="13">Phenylalanyl-tRNA synthetase alpha subunit</fullName>
        <shortName evidence="13">PheRS</shortName>
    </alternativeName>
</protein>
<keyword evidence="5 13" id="KW-0436">Ligase</keyword>
<dbReference type="Pfam" id="PF01409">
    <property type="entry name" value="tRNA-synt_2d"/>
    <property type="match status" value="1"/>
</dbReference>
<dbReference type="CDD" id="cd00496">
    <property type="entry name" value="PheRS_alpha_core"/>
    <property type="match status" value="1"/>
</dbReference>
<comment type="similarity">
    <text evidence="2 13">Belongs to the class-II aminoacyl-tRNA synthetase family. Phe-tRNA synthetase alpha subunit type 1 subfamily.</text>
</comment>
<comment type="subcellular location">
    <subcellularLocation>
        <location evidence="1 13">Cytoplasm</location>
    </subcellularLocation>
</comment>
<dbReference type="GO" id="GO:0005737">
    <property type="term" value="C:cytoplasm"/>
    <property type="evidence" value="ECO:0007669"/>
    <property type="project" value="UniProtKB-SubCell"/>
</dbReference>
<comment type="catalytic activity">
    <reaction evidence="12 13">
        <text>tRNA(Phe) + L-phenylalanine + ATP = L-phenylalanyl-tRNA(Phe) + AMP + diphosphate + H(+)</text>
        <dbReference type="Rhea" id="RHEA:19413"/>
        <dbReference type="Rhea" id="RHEA-COMP:9668"/>
        <dbReference type="Rhea" id="RHEA-COMP:9699"/>
        <dbReference type="ChEBI" id="CHEBI:15378"/>
        <dbReference type="ChEBI" id="CHEBI:30616"/>
        <dbReference type="ChEBI" id="CHEBI:33019"/>
        <dbReference type="ChEBI" id="CHEBI:58095"/>
        <dbReference type="ChEBI" id="CHEBI:78442"/>
        <dbReference type="ChEBI" id="CHEBI:78531"/>
        <dbReference type="ChEBI" id="CHEBI:456215"/>
        <dbReference type="EC" id="6.1.1.20"/>
    </reaction>
</comment>
<dbReference type="PROSITE" id="PS50862">
    <property type="entry name" value="AA_TRNA_LIGASE_II"/>
    <property type="match status" value="1"/>
</dbReference>
<evidence type="ECO:0000313" key="15">
    <source>
        <dbReference type="EMBL" id="CEN32223.1"/>
    </source>
</evidence>
<keyword evidence="8 13" id="KW-0067">ATP-binding</keyword>
<evidence type="ECO:0000256" key="4">
    <source>
        <dbReference type="ARBA" id="ARBA00022490"/>
    </source>
</evidence>
<evidence type="ECO:0000256" key="3">
    <source>
        <dbReference type="ARBA" id="ARBA00011209"/>
    </source>
</evidence>
<dbReference type="PANTHER" id="PTHR11538">
    <property type="entry name" value="PHENYLALANYL-TRNA SYNTHETASE"/>
    <property type="match status" value="1"/>
</dbReference>
<evidence type="ECO:0000256" key="2">
    <source>
        <dbReference type="ARBA" id="ARBA00010207"/>
    </source>
</evidence>
<evidence type="ECO:0000256" key="6">
    <source>
        <dbReference type="ARBA" id="ARBA00022723"/>
    </source>
</evidence>
<keyword evidence="11 13" id="KW-0030">Aminoacyl-tRNA synthetase</keyword>
<evidence type="ECO:0000256" key="13">
    <source>
        <dbReference type="HAMAP-Rule" id="MF_00281"/>
    </source>
</evidence>
<keyword evidence="7 13" id="KW-0547">Nucleotide-binding</keyword>
<evidence type="ECO:0000256" key="9">
    <source>
        <dbReference type="ARBA" id="ARBA00022842"/>
    </source>
</evidence>
<sequence>MFNYTKIFKEANKAIKKSKNLYELESIRINLFGKKGFFSKKIKLMRDLPIKDRAKIGFLINKAKENIKKILVNHRIFLENNIINTKLTNEFFDISLSGRYMNLGSLHPITCVIFDIEKFFKERGFLLVNESEIENDYYNFDALNISNDHPARSTHDTFRFDEFKLLRTHTSSVQIKTMCERSPPMKIFSSGKVYRRDYDKNHTPMFHQIEGFVVDLDVNFSHLKKICYDFFSEFFKKKLKIRFRPSYFPFTEPSAEIDILNDNGNWLEILGCGMIHPNILKDAKIDPDIYSGFAFGMGVERLAMLRYKIDDLRVFFDNDLRFLKQFKS</sequence>
<dbReference type="PANTHER" id="PTHR11538:SF41">
    <property type="entry name" value="PHENYLALANINE--TRNA LIGASE, MITOCHONDRIAL"/>
    <property type="match status" value="1"/>
</dbReference>
<dbReference type="Gene3D" id="3.30.930.10">
    <property type="entry name" value="Bira Bifunctional Protein, Domain 2"/>
    <property type="match status" value="1"/>
</dbReference>
<keyword evidence="9 13" id="KW-0460">Magnesium</keyword>
<dbReference type="STRING" id="1594731.WEOB_283"/>
<dbReference type="InterPro" id="IPR004188">
    <property type="entry name" value="Phe-tRNA_ligase_II_N"/>
</dbReference>
<keyword evidence="16" id="KW-1185">Reference proteome</keyword>
<feature type="binding site" evidence="13">
    <location>
        <position position="252"/>
    </location>
    <ligand>
        <name>Mg(2+)</name>
        <dbReference type="ChEBI" id="CHEBI:18420"/>
        <note>shared with beta subunit</note>
    </ligand>
</feature>
<dbReference type="GO" id="GO:0000049">
    <property type="term" value="F:tRNA binding"/>
    <property type="evidence" value="ECO:0007669"/>
    <property type="project" value="InterPro"/>
</dbReference>
<evidence type="ECO:0000256" key="11">
    <source>
        <dbReference type="ARBA" id="ARBA00023146"/>
    </source>
</evidence>
<dbReference type="NCBIfam" id="TIGR00468">
    <property type="entry name" value="pheS"/>
    <property type="match status" value="1"/>
</dbReference>
<dbReference type="InterPro" id="IPR022911">
    <property type="entry name" value="Phe_tRNA_ligase_alpha1_bac"/>
</dbReference>
<proteinExistence type="inferred from homology"/>
<dbReference type="GO" id="GO:0005524">
    <property type="term" value="F:ATP binding"/>
    <property type="evidence" value="ECO:0007669"/>
    <property type="project" value="UniProtKB-UniRule"/>
</dbReference>
<dbReference type="PATRIC" id="fig|1594731.3.peg.263"/>
<keyword evidence="6 13" id="KW-0479">Metal-binding</keyword>
<evidence type="ECO:0000256" key="10">
    <source>
        <dbReference type="ARBA" id="ARBA00022917"/>
    </source>
</evidence>
<dbReference type="InterPro" id="IPR045864">
    <property type="entry name" value="aa-tRNA-synth_II/BPL/LPL"/>
</dbReference>
<dbReference type="KEGG" id="wca:WEOB_283"/>
<evidence type="ECO:0000313" key="16">
    <source>
        <dbReference type="Proteomes" id="UP000242753"/>
    </source>
</evidence>
<dbReference type="Pfam" id="PF02912">
    <property type="entry name" value="Phe_tRNA-synt_N"/>
    <property type="match status" value="1"/>
</dbReference>
<accession>A0A0H5BWZ1</accession>
<dbReference type="InterPro" id="IPR002319">
    <property type="entry name" value="Phenylalanyl-tRNA_Synthase"/>
</dbReference>
<evidence type="ECO:0000256" key="7">
    <source>
        <dbReference type="ARBA" id="ARBA00022741"/>
    </source>
</evidence>
<dbReference type="SUPFAM" id="SSF55681">
    <property type="entry name" value="Class II aaRS and biotin synthetases"/>
    <property type="match status" value="1"/>
</dbReference>
<dbReference type="AlphaFoldDB" id="A0A0H5BWZ1"/>
<keyword evidence="4 13" id="KW-0963">Cytoplasm</keyword>
<dbReference type="EMBL" id="LN774881">
    <property type="protein sequence ID" value="CEN32223.1"/>
    <property type="molecule type" value="Genomic_DNA"/>
</dbReference>
<keyword evidence="10 13" id="KW-0648">Protein biosynthesis</keyword>
<evidence type="ECO:0000256" key="1">
    <source>
        <dbReference type="ARBA" id="ARBA00004496"/>
    </source>
</evidence>
<comment type="cofactor">
    <cofactor evidence="13">
        <name>Mg(2+)</name>
        <dbReference type="ChEBI" id="CHEBI:18420"/>
    </cofactor>
    <text evidence="13">Binds 2 magnesium ions per tetramer.</text>
</comment>
<dbReference type="GO" id="GO:0006432">
    <property type="term" value="P:phenylalanyl-tRNA aminoacylation"/>
    <property type="evidence" value="ECO:0007669"/>
    <property type="project" value="UniProtKB-UniRule"/>
</dbReference>
<evidence type="ECO:0000256" key="5">
    <source>
        <dbReference type="ARBA" id="ARBA00022598"/>
    </source>
</evidence>
<dbReference type="InterPro" id="IPR004529">
    <property type="entry name" value="Phe-tRNA-synth_IIc_asu"/>
</dbReference>